<dbReference type="EMBL" id="CAQQ02172209">
    <property type="status" value="NOT_ANNOTATED_CDS"/>
    <property type="molecule type" value="Genomic_DNA"/>
</dbReference>
<proteinExistence type="predicted"/>
<organism evidence="2 3">
    <name type="scientific">Megaselia scalaris</name>
    <name type="common">Humpbacked fly</name>
    <name type="synonym">Phora scalaris</name>
    <dbReference type="NCBI Taxonomy" id="36166"/>
    <lineage>
        <taxon>Eukaryota</taxon>
        <taxon>Metazoa</taxon>
        <taxon>Ecdysozoa</taxon>
        <taxon>Arthropoda</taxon>
        <taxon>Hexapoda</taxon>
        <taxon>Insecta</taxon>
        <taxon>Pterygota</taxon>
        <taxon>Neoptera</taxon>
        <taxon>Endopterygota</taxon>
        <taxon>Diptera</taxon>
        <taxon>Brachycera</taxon>
        <taxon>Muscomorpha</taxon>
        <taxon>Platypezoidea</taxon>
        <taxon>Phoridae</taxon>
        <taxon>Megaseliini</taxon>
        <taxon>Megaselia</taxon>
    </lineage>
</organism>
<dbReference type="HOGENOM" id="CLU_2375171_0_0_1"/>
<keyword evidence="3" id="KW-1185">Reference proteome</keyword>
<dbReference type="EnsemblMetazoa" id="MESCA009077-RA">
    <property type="protein sequence ID" value="MESCA009077-PA"/>
    <property type="gene ID" value="MESCA009077"/>
</dbReference>
<reference evidence="3" key="1">
    <citation type="submission" date="2013-02" db="EMBL/GenBank/DDBJ databases">
        <authorList>
            <person name="Hughes D."/>
        </authorList>
    </citation>
    <scope>NUCLEOTIDE SEQUENCE</scope>
    <source>
        <strain>Durham</strain>
        <strain evidence="3">NC isolate 2 -- Noor lab</strain>
    </source>
</reference>
<sequence>MARIALVFLVAFCFVAMISAARIPRDAPETTDAEKFFKDIGDQVNSFLKNNFNEETLKNFQKESEQFLNKLGDGAKDLAAKAQTEFEKLKASQQQ</sequence>
<dbReference type="AlphaFoldDB" id="T1GYY9"/>
<name>T1GYY9_MEGSC</name>
<feature type="signal peptide" evidence="1">
    <location>
        <begin position="1"/>
        <end position="20"/>
    </location>
</feature>
<evidence type="ECO:0000313" key="3">
    <source>
        <dbReference type="Proteomes" id="UP000015102"/>
    </source>
</evidence>
<reference evidence="2" key="2">
    <citation type="submission" date="2015-06" db="UniProtKB">
        <authorList>
            <consortium name="EnsemblMetazoa"/>
        </authorList>
    </citation>
    <scope>IDENTIFICATION</scope>
</reference>
<evidence type="ECO:0000256" key="1">
    <source>
        <dbReference type="SAM" id="SignalP"/>
    </source>
</evidence>
<dbReference type="Proteomes" id="UP000015102">
    <property type="component" value="Unassembled WGS sequence"/>
</dbReference>
<accession>T1GYY9</accession>
<keyword evidence="1" id="KW-0732">Signal</keyword>
<feature type="chain" id="PRO_5004577246" evidence="1">
    <location>
        <begin position="21"/>
        <end position="95"/>
    </location>
</feature>
<protein>
    <submittedName>
        <fullName evidence="2">Uncharacterized protein</fullName>
    </submittedName>
</protein>
<evidence type="ECO:0000313" key="2">
    <source>
        <dbReference type="EnsemblMetazoa" id="MESCA009077-PA"/>
    </source>
</evidence>